<protein>
    <submittedName>
        <fullName evidence="17">TonB-dependent receptor</fullName>
    </submittedName>
</protein>
<dbReference type="PANTHER" id="PTHR32552">
    <property type="entry name" value="FERRICHROME IRON RECEPTOR-RELATED"/>
    <property type="match status" value="1"/>
</dbReference>
<evidence type="ECO:0000256" key="10">
    <source>
        <dbReference type="ARBA" id="ARBA00023077"/>
    </source>
</evidence>
<dbReference type="Gene3D" id="2.40.170.20">
    <property type="entry name" value="TonB-dependent receptor, beta-barrel domain"/>
    <property type="match status" value="1"/>
</dbReference>
<comment type="similarity">
    <text evidence="2 14 15">Belongs to the TonB-dependent receptor family.</text>
</comment>
<evidence type="ECO:0000256" key="6">
    <source>
        <dbReference type="ARBA" id="ARBA00022692"/>
    </source>
</evidence>
<evidence type="ECO:0000256" key="14">
    <source>
        <dbReference type="PROSITE-ProRule" id="PRU01360"/>
    </source>
</evidence>
<dbReference type="GO" id="GO:0009279">
    <property type="term" value="C:cell outer membrane"/>
    <property type="evidence" value="ECO:0007669"/>
    <property type="project" value="UniProtKB-SubCell"/>
</dbReference>
<dbReference type="STRING" id="216142.LT40_15310"/>
<dbReference type="eggNOG" id="COG4773">
    <property type="taxonomic scope" value="Bacteria"/>
</dbReference>
<dbReference type="KEGG" id="prh:LT40_15310"/>
<dbReference type="Pfam" id="PF00593">
    <property type="entry name" value="TonB_dep_Rec_b-barrel"/>
    <property type="match status" value="1"/>
</dbReference>
<keyword evidence="13 14" id="KW-0998">Cell outer membrane</keyword>
<dbReference type="InterPro" id="IPR000531">
    <property type="entry name" value="Beta-barrel_TonB"/>
</dbReference>
<evidence type="ECO:0000256" key="1">
    <source>
        <dbReference type="ARBA" id="ARBA00004571"/>
    </source>
</evidence>
<evidence type="ECO:0000256" key="4">
    <source>
        <dbReference type="ARBA" id="ARBA00022452"/>
    </source>
</evidence>
<dbReference type="FunFam" id="2.170.130.10:FF:000010">
    <property type="entry name" value="Ferripyoverdine receptor"/>
    <property type="match status" value="1"/>
</dbReference>
<gene>
    <name evidence="17" type="ORF">LT40_15310</name>
</gene>
<evidence type="ECO:0000313" key="18">
    <source>
        <dbReference type="Proteomes" id="UP000029499"/>
    </source>
</evidence>
<keyword evidence="10 15" id="KW-0798">TonB box</keyword>
<evidence type="ECO:0000256" key="7">
    <source>
        <dbReference type="ARBA" id="ARBA00022729"/>
    </source>
</evidence>
<reference evidence="17 18" key="1">
    <citation type="journal article" date="2015" name="J. Biotechnol.">
        <title>Complete genome sequence of Pseudomonas rhizosphaerae IH5T (=DSM 16299T), a phosphate-solubilizing rhizobacterium for bacterial biofertilizer.</title>
        <authorList>
            <person name="Kwak Y."/>
            <person name="Jung B.K."/>
            <person name="Shin J.H."/>
        </authorList>
    </citation>
    <scope>NUCLEOTIDE SEQUENCE [LARGE SCALE GENOMIC DNA]</scope>
    <source>
        <strain evidence="17">DSM 16299</strain>
    </source>
</reference>
<evidence type="ECO:0000256" key="3">
    <source>
        <dbReference type="ARBA" id="ARBA00022448"/>
    </source>
</evidence>
<organism evidence="17 18">
    <name type="scientific">Pseudomonas rhizosphaerae</name>
    <dbReference type="NCBI Taxonomy" id="216142"/>
    <lineage>
        <taxon>Bacteria</taxon>
        <taxon>Pseudomonadati</taxon>
        <taxon>Pseudomonadota</taxon>
        <taxon>Gammaproteobacteria</taxon>
        <taxon>Pseudomonadales</taxon>
        <taxon>Pseudomonadaceae</taxon>
        <taxon>Pseudomonas</taxon>
    </lineage>
</organism>
<dbReference type="SUPFAM" id="SSF56935">
    <property type="entry name" value="Porins"/>
    <property type="match status" value="1"/>
</dbReference>
<dbReference type="AlphaFoldDB" id="A0A089YW90"/>
<dbReference type="InterPro" id="IPR036942">
    <property type="entry name" value="Beta-barrel_TonB_sf"/>
</dbReference>
<dbReference type="HOGENOM" id="CLU_008287_9_3_6"/>
<evidence type="ECO:0000256" key="2">
    <source>
        <dbReference type="ARBA" id="ARBA00009810"/>
    </source>
</evidence>
<dbReference type="GO" id="GO:0038023">
    <property type="term" value="F:signaling receptor activity"/>
    <property type="evidence" value="ECO:0007669"/>
    <property type="project" value="InterPro"/>
</dbReference>
<dbReference type="InterPro" id="IPR037066">
    <property type="entry name" value="Plug_dom_sf"/>
</dbReference>
<dbReference type="InterPro" id="IPR039426">
    <property type="entry name" value="TonB-dep_rcpt-like"/>
</dbReference>
<evidence type="ECO:0000256" key="9">
    <source>
        <dbReference type="ARBA" id="ARBA00023065"/>
    </source>
</evidence>
<accession>A0A089YW90</accession>
<dbReference type="Proteomes" id="UP000029499">
    <property type="component" value="Chromosome"/>
</dbReference>
<dbReference type="Gene3D" id="2.170.130.10">
    <property type="entry name" value="TonB-dependent receptor, plug domain"/>
    <property type="match status" value="1"/>
</dbReference>
<evidence type="ECO:0000256" key="13">
    <source>
        <dbReference type="ARBA" id="ARBA00023237"/>
    </source>
</evidence>
<dbReference type="EMBL" id="CP009533">
    <property type="protein sequence ID" value="AIS18677.1"/>
    <property type="molecule type" value="Genomic_DNA"/>
</dbReference>
<keyword evidence="12 17" id="KW-0675">Receptor</keyword>
<keyword evidence="8" id="KW-0408">Iron</keyword>
<evidence type="ECO:0000256" key="5">
    <source>
        <dbReference type="ARBA" id="ARBA00022496"/>
    </source>
</evidence>
<comment type="subcellular location">
    <subcellularLocation>
        <location evidence="1 14">Cell outer membrane</location>
        <topology evidence="1 14">Multi-pass membrane protein</topology>
    </subcellularLocation>
</comment>
<evidence type="ECO:0000259" key="16">
    <source>
        <dbReference type="SMART" id="SM00965"/>
    </source>
</evidence>
<keyword evidence="4 14" id="KW-1134">Transmembrane beta strand</keyword>
<dbReference type="RefSeq" id="WP_043191697.1">
    <property type="nucleotide sequence ID" value="NZ_CP009533.1"/>
</dbReference>
<sequence>MATQLNHESRIDSRWQRNALGTALACTLFVGALQAHGAPVHAAATSVERLSLNISAQPLRQALLMFSQQSGQNVLLDGNLDSALRSTAVEGRYSTEEALARLLQGSGYTFARTDATTVYLVPVQATQANSEILLAPTQIQYQDNAGVSPSQSYRANPVSSTTRLGLSDKETPQAITVVTRQQMDDFQLNSVKDALRNAPSVTVEQFETDRTAFTSRGFKIENFEFDGMSLPFSGGVLVGDQDMTEFEQVDVLHGANGLMSGTGDPSATVNLVRKRPTDTFQARIDSSVGSWDNRRLGFDVSGPLSQSGNVRGRFITSHDKGNSYLDQYGHEVNVAAGLLAFDLSEADTLTVGFTQQNSYSNGSTWGALPIADYQGNRIHYSSRSSSVGQPWTYWDVKTQRAFAELTHAFDNGWNSTLTVAGMKQDSDTKMLYAIPATADEAYAYINRTTSKEEQITAEAKLSGPFALFGRQHELTLGANYGRTHHDEVGHYRDSSGNQIVSLADALSGNVVQPPLNYTDDLNTQLFTDRQKSLFAGARFSVVDDLHWIAGARMLSADGDGAGYGSPHDTRVHGKVTPYTGLVYDLTPQWSLYTSWTKIFKPQYLRSTGSGLLLPLEGKSLEVGIKGLVFDERLTLTAAAFKTDQQNVAELTGEIVGGQYLYRGTNLKSRGFELGALGEALPGLDIAGGYTFVQIEDANGDETRKYIPTHSLRGSLTYRLPEMPSVRVGTRFQWQSATEVDTNRNVRQDAYALVDLMASYDIDDHWSTSLNLNNLTDRKYLLSLYQSSGSTNYGAPRNLTASVTWKY</sequence>
<keyword evidence="18" id="KW-1185">Reference proteome</keyword>
<proteinExistence type="inferred from homology"/>
<dbReference type="PANTHER" id="PTHR32552:SF74">
    <property type="entry name" value="HYDROXAMATE SIDEROPHORE RECEPTOR FHUE"/>
    <property type="match status" value="1"/>
</dbReference>
<keyword evidence="9" id="KW-0406">Ion transport</keyword>
<keyword evidence="3 14" id="KW-0813">Transport</keyword>
<dbReference type="Pfam" id="PF07660">
    <property type="entry name" value="STN"/>
    <property type="match status" value="1"/>
</dbReference>
<keyword evidence="7" id="KW-0732">Signal</keyword>
<evidence type="ECO:0000313" key="17">
    <source>
        <dbReference type="EMBL" id="AIS18677.1"/>
    </source>
</evidence>
<dbReference type="InterPro" id="IPR012910">
    <property type="entry name" value="Plug_dom"/>
</dbReference>
<keyword evidence="5" id="KW-0410">Iron transport</keyword>
<dbReference type="SMART" id="SM00965">
    <property type="entry name" value="STN"/>
    <property type="match status" value="1"/>
</dbReference>
<dbReference type="OrthoDB" id="8663017at2"/>
<keyword evidence="6 14" id="KW-0812">Transmembrane</keyword>
<dbReference type="GO" id="GO:0015891">
    <property type="term" value="P:siderophore transport"/>
    <property type="evidence" value="ECO:0007669"/>
    <property type="project" value="InterPro"/>
</dbReference>
<keyword evidence="11 14" id="KW-0472">Membrane</keyword>
<dbReference type="GO" id="GO:0015344">
    <property type="term" value="F:siderophore uptake transmembrane transporter activity"/>
    <property type="evidence" value="ECO:0007669"/>
    <property type="project" value="TreeGrafter"/>
</dbReference>
<evidence type="ECO:0000256" key="11">
    <source>
        <dbReference type="ARBA" id="ARBA00023136"/>
    </source>
</evidence>
<dbReference type="PROSITE" id="PS52016">
    <property type="entry name" value="TONB_DEPENDENT_REC_3"/>
    <property type="match status" value="1"/>
</dbReference>
<feature type="domain" description="Secretin/TonB short N-terminal" evidence="16">
    <location>
        <begin position="72"/>
        <end position="123"/>
    </location>
</feature>
<evidence type="ECO:0000256" key="15">
    <source>
        <dbReference type="RuleBase" id="RU003357"/>
    </source>
</evidence>
<name>A0A089YW90_9PSED</name>
<evidence type="ECO:0000256" key="12">
    <source>
        <dbReference type="ARBA" id="ARBA00023170"/>
    </source>
</evidence>
<dbReference type="Pfam" id="PF07715">
    <property type="entry name" value="Plug"/>
    <property type="match status" value="1"/>
</dbReference>
<dbReference type="Gene3D" id="3.55.50.30">
    <property type="match status" value="1"/>
</dbReference>
<dbReference type="InterPro" id="IPR011662">
    <property type="entry name" value="Secretin/TonB_short_N"/>
</dbReference>
<dbReference type="InterPro" id="IPR010105">
    <property type="entry name" value="TonB_sidphr_rcpt"/>
</dbReference>
<dbReference type="CDD" id="cd01347">
    <property type="entry name" value="ligand_gated_channel"/>
    <property type="match status" value="1"/>
</dbReference>
<dbReference type="NCBIfam" id="TIGR01783">
    <property type="entry name" value="TonB-siderophor"/>
    <property type="match status" value="1"/>
</dbReference>
<evidence type="ECO:0000256" key="8">
    <source>
        <dbReference type="ARBA" id="ARBA00023004"/>
    </source>
</evidence>